<accession>A0AAW1VIY8</accession>
<reference evidence="1 2" key="1">
    <citation type="submission" date="2023-03" db="EMBL/GenBank/DDBJ databases">
        <title>Genome insight into feeding habits of ladybird beetles.</title>
        <authorList>
            <person name="Li H.-S."/>
            <person name="Huang Y.-H."/>
            <person name="Pang H."/>
        </authorList>
    </citation>
    <scope>NUCLEOTIDE SEQUENCE [LARGE SCALE GENOMIC DNA]</scope>
    <source>
        <strain evidence="1">SYSU_2023b</strain>
        <tissue evidence="1">Whole body</tissue>
    </source>
</reference>
<evidence type="ECO:0000313" key="1">
    <source>
        <dbReference type="EMBL" id="KAK9892592.1"/>
    </source>
</evidence>
<gene>
    <name evidence="1" type="ORF">WA026_020974</name>
</gene>
<dbReference type="Proteomes" id="UP001431783">
    <property type="component" value="Unassembled WGS sequence"/>
</dbReference>
<organism evidence="1 2">
    <name type="scientific">Henosepilachna vigintioctopunctata</name>
    <dbReference type="NCBI Taxonomy" id="420089"/>
    <lineage>
        <taxon>Eukaryota</taxon>
        <taxon>Metazoa</taxon>
        <taxon>Ecdysozoa</taxon>
        <taxon>Arthropoda</taxon>
        <taxon>Hexapoda</taxon>
        <taxon>Insecta</taxon>
        <taxon>Pterygota</taxon>
        <taxon>Neoptera</taxon>
        <taxon>Endopterygota</taxon>
        <taxon>Coleoptera</taxon>
        <taxon>Polyphaga</taxon>
        <taxon>Cucujiformia</taxon>
        <taxon>Coccinelloidea</taxon>
        <taxon>Coccinellidae</taxon>
        <taxon>Epilachninae</taxon>
        <taxon>Epilachnini</taxon>
        <taxon>Henosepilachna</taxon>
    </lineage>
</organism>
<comment type="caution">
    <text evidence="1">The sequence shown here is derived from an EMBL/GenBank/DDBJ whole genome shotgun (WGS) entry which is preliminary data.</text>
</comment>
<dbReference type="EMBL" id="JARQZJ010000136">
    <property type="protein sequence ID" value="KAK9892592.1"/>
    <property type="molecule type" value="Genomic_DNA"/>
</dbReference>
<sequence length="121" mass="14162">MHMLHSNSINPKIIWGLLPKNKGNASIKIMEFERCDQGQYAESMMRDYICGLIRESCTEHDKRGKIVYFEKIWTTVLKDEKEDWDSFKAAAQGFLGNQETKNYGELIDDINMNFSIRFECI</sequence>
<protein>
    <submittedName>
        <fullName evidence="1">Uncharacterized protein</fullName>
    </submittedName>
</protein>
<proteinExistence type="predicted"/>
<name>A0AAW1VIY8_9CUCU</name>
<keyword evidence="2" id="KW-1185">Reference proteome</keyword>
<dbReference type="AlphaFoldDB" id="A0AAW1VIY8"/>
<evidence type="ECO:0000313" key="2">
    <source>
        <dbReference type="Proteomes" id="UP001431783"/>
    </source>
</evidence>